<feature type="region of interest" description="Disordered" evidence="2">
    <location>
        <begin position="508"/>
        <end position="553"/>
    </location>
</feature>
<dbReference type="InterPro" id="IPR004859">
    <property type="entry name" value="Xrn1_N"/>
</dbReference>
<comment type="similarity">
    <text evidence="1">Belongs to the 5'-3' exonuclease family.</text>
</comment>
<feature type="compositionally biased region" description="Basic and acidic residues" evidence="2">
    <location>
        <begin position="282"/>
        <end position="303"/>
    </location>
</feature>
<dbReference type="AlphaFoldDB" id="A0A9P6U4G9"/>
<reference evidence="4" key="1">
    <citation type="journal article" date="2020" name="Fungal Divers.">
        <title>Resolving the Mortierellaceae phylogeny through synthesis of multi-gene phylogenetics and phylogenomics.</title>
        <authorList>
            <person name="Vandepol N."/>
            <person name="Liber J."/>
            <person name="Desiro A."/>
            <person name="Na H."/>
            <person name="Kennedy M."/>
            <person name="Barry K."/>
            <person name="Grigoriev I.V."/>
            <person name="Miller A.N."/>
            <person name="O'Donnell K."/>
            <person name="Stajich J.E."/>
            <person name="Bonito G."/>
        </authorList>
    </citation>
    <scope>NUCLEOTIDE SEQUENCE</scope>
    <source>
        <strain evidence="4">KOD948</strain>
    </source>
</reference>
<dbReference type="PANTHER" id="PTHR12341:SF7">
    <property type="entry name" value="5'-3' EXORIBONUCLEASE 1"/>
    <property type="match status" value="1"/>
</dbReference>
<dbReference type="OrthoDB" id="372487at2759"/>
<proteinExistence type="inferred from homology"/>
<evidence type="ECO:0000313" key="4">
    <source>
        <dbReference type="EMBL" id="KAG0258842.1"/>
    </source>
</evidence>
<evidence type="ECO:0000256" key="2">
    <source>
        <dbReference type="SAM" id="MobiDB-lite"/>
    </source>
</evidence>
<evidence type="ECO:0000256" key="1">
    <source>
        <dbReference type="ARBA" id="ARBA00038299"/>
    </source>
</evidence>
<dbReference type="PANTHER" id="PTHR12341">
    <property type="entry name" value="5'-&gt;3' EXORIBONUCLEASE"/>
    <property type="match status" value="1"/>
</dbReference>
<dbReference type="GO" id="GO:0000956">
    <property type="term" value="P:nuclear-transcribed mRNA catabolic process"/>
    <property type="evidence" value="ECO:0007669"/>
    <property type="project" value="TreeGrafter"/>
</dbReference>
<dbReference type="GO" id="GO:0003723">
    <property type="term" value="F:RNA binding"/>
    <property type="evidence" value="ECO:0007669"/>
    <property type="project" value="TreeGrafter"/>
</dbReference>
<comment type="caution">
    <text evidence="4">The sequence shown here is derived from an EMBL/GenBank/DDBJ whole genome shotgun (WGS) entry which is preliminary data.</text>
</comment>
<feature type="compositionally biased region" description="Basic and acidic residues" evidence="2">
    <location>
        <begin position="539"/>
        <end position="553"/>
    </location>
</feature>
<keyword evidence="5" id="KW-1185">Reference proteome</keyword>
<evidence type="ECO:0000313" key="5">
    <source>
        <dbReference type="Proteomes" id="UP000726737"/>
    </source>
</evidence>
<feature type="compositionally biased region" description="Polar residues" evidence="2">
    <location>
        <begin position="514"/>
        <end position="533"/>
    </location>
</feature>
<feature type="region of interest" description="Disordered" evidence="2">
    <location>
        <begin position="584"/>
        <end position="607"/>
    </location>
</feature>
<feature type="domain" description="Xrn1 N-terminal" evidence="3">
    <location>
        <begin position="7"/>
        <end position="165"/>
    </location>
</feature>
<accession>A0A9P6U4G9</accession>
<name>A0A9P6U4G9_9FUNG</name>
<dbReference type="GO" id="GO:0005634">
    <property type="term" value="C:nucleus"/>
    <property type="evidence" value="ECO:0007669"/>
    <property type="project" value="TreeGrafter"/>
</dbReference>
<sequence>MGLKQVKFIDWFGRKFPAAVRVISNHEGAKFDSVFIDLNCIMHPVMRSAHNESMFVKKLFTALDRLLSQFIPTRICYLSVDGPAPMAKMLTQKSRRFAKSKIIENIVQQASNIQGRPCAIISMDSDTVLQAIALGMPNIYVVRKDSAFQPAVIVTIDRFMSLLEQLFPGQSNRVRLDFCALCLFRGNDYLRGLAVGLEKLWNAYIYTKYQDPKILLERGELRFLIDTEFKTFDLVFLGQLILNSYKHPSHLQPPSDIEQRLSQSHTPQQQQKPLQRQQQSTSRRDEARSNRDANGEYENKSDMESEDEDNDSGTGNDTDSDNGDDVIVEDEDAHSDQDVNGSKSFSVKKYLEGVLWNLEMYCTGSCPDVSYSYEYQVAPPRRAIREYVAFIAQTKGNNAMLPMTTSKVLMVPTNSKSYPHPLVCSLILLPATSGTLYLHESLASVHTSIIPSEITYLTYDEVEAIDTKVQSLIDTLGASEKGHDKRVAKELLELYATRPPYIWTRARFGPPSSFVGQQRQRSQNPKMGQQQDPQKPKARQREQGGKRIMTKDTNKPLAVSRHDLGNVSRSSLEMGAAVPRHDGTTALVGRSKPAPTTSDRRTRGREKFNHTQKKVVSDAENTTLVALAAQVVGVTLEDAPMHKQRVSKQKWTSISHLDI</sequence>
<dbReference type="Pfam" id="PF03159">
    <property type="entry name" value="XRN_N"/>
    <property type="match status" value="1"/>
</dbReference>
<feature type="compositionally biased region" description="Basic and acidic residues" evidence="2">
    <location>
        <begin position="598"/>
        <end position="607"/>
    </location>
</feature>
<feature type="compositionally biased region" description="Low complexity" evidence="2">
    <location>
        <begin position="260"/>
        <end position="281"/>
    </location>
</feature>
<feature type="region of interest" description="Disordered" evidence="2">
    <location>
        <begin position="249"/>
        <end position="326"/>
    </location>
</feature>
<dbReference type="Proteomes" id="UP000726737">
    <property type="component" value="Unassembled WGS sequence"/>
</dbReference>
<dbReference type="InterPro" id="IPR027073">
    <property type="entry name" value="5_3_exoribonuclease"/>
</dbReference>
<gene>
    <name evidence="4" type="ORF">BG011_003024</name>
</gene>
<protein>
    <recommendedName>
        <fullName evidence="3">Xrn1 N-terminal domain-containing protein</fullName>
    </recommendedName>
</protein>
<dbReference type="GO" id="GO:0004534">
    <property type="term" value="F:5'-3' RNA exonuclease activity"/>
    <property type="evidence" value="ECO:0007669"/>
    <property type="project" value="TreeGrafter"/>
</dbReference>
<evidence type="ECO:0000259" key="3">
    <source>
        <dbReference type="Pfam" id="PF03159"/>
    </source>
</evidence>
<dbReference type="Gene3D" id="3.40.50.12390">
    <property type="match status" value="1"/>
</dbReference>
<dbReference type="EMBL" id="JAAAJA010000204">
    <property type="protein sequence ID" value="KAG0258842.1"/>
    <property type="molecule type" value="Genomic_DNA"/>
</dbReference>
<organism evidence="4 5">
    <name type="scientific">Mortierella polycephala</name>
    <dbReference type="NCBI Taxonomy" id="41804"/>
    <lineage>
        <taxon>Eukaryota</taxon>
        <taxon>Fungi</taxon>
        <taxon>Fungi incertae sedis</taxon>
        <taxon>Mucoromycota</taxon>
        <taxon>Mortierellomycotina</taxon>
        <taxon>Mortierellomycetes</taxon>
        <taxon>Mortierellales</taxon>
        <taxon>Mortierellaceae</taxon>
        <taxon>Mortierella</taxon>
    </lineage>
</organism>